<evidence type="ECO:0000256" key="1">
    <source>
        <dbReference type="SAM" id="MobiDB-lite"/>
    </source>
</evidence>
<proteinExistence type="predicted"/>
<name>A0AAN8MRI9_9PEZI</name>
<dbReference type="Proteomes" id="UP001313282">
    <property type="component" value="Unassembled WGS sequence"/>
</dbReference>
<dbReference type="EMBL" id="JAVHNR010000006">
    <property type="protein sequence ID" value="KAK6339943.1"/>
    <property type="molecule type" value="Genomic_DNA"/>
</dbReference>
<evidence type="ECO:0000313" key="2">
    <source>
        <dbReference type="EMBL" id="KAK6339943.1"/>
    </source>
</evidence>
<evidence type="ECO:0000313" key="3">
    <source>
        <dbReference type="Proteomes" id="UP001313282"/>
    </source>
</evidence>
<gene>
    <name evidence="2" type="ORF">TWF718_009332</name>
</gene>
<sequence>MSTDPTTPLTILLSPTHPSELRSQIEADLTTIRKRIRRAKRHSIPQTTMLTVIDNLKQIADIYATTAMAYVTASSTAELYAISAGALERLMRVEEELRKVDGIVGEGEYARRERRKEEYRRERRKEQGPVQREGASKPGRTRVESELGNTIRDSDLYQSYAEPSGTTSYNNTAATAATSSRDPTSSREPAGTNRLDKGKQRADYPNPYAEGTEGRVELMGVPDLSGRRMERYNLFQSGSTSYQNLEIKTVPTGKPVEKVVEPVTYHVERATPAGGRLVRKKRPDEIKK</sequence>
<reference evidence="2 3" key="1">
    <citation type="submission" date="2019-10" db="EMBL/GenBank/DDBJ databases">
        <authorList>
            <person name="Palmer J.M."/>
        </authorList>
    </citation>
    <scope>NUCLEOTIDE SEQUENCE [LARGE SCALE GENOMIC DNA]</scope>
    <source>
        <strain evidence="2 3">TWF718</strain>
    </source>
</reference>
<accession>A0AAN8MRI9</accession>
<feature type="region of interest" description="Disordered" evidence="1">
    <location>
        <begin position="110"/>
        <end position="211"/>
    </location>
</feature>
<comment type="caution">
    <text evidence="2">The sequence shown here is derived from an EMBL/GenBank/DDBJ whole genome shotgun (WGS) entry which is preliminary data.</text>
</comment>
<feature type="compositionally biased region" description="Low complexity" evidence="1">
    <location>
        <begin position="164"/>
        <end position="183"/>
    </location>
</feature>
<organism evidence="2 3">
    <name type="scientific">Orbilia javanica</name>
    <dbReference type="NCBI Taxonomy" id="47235"/>
    <lineage>
        <taxon>Eukaryota</taxon>
        <taxon>Fungi</taxon>
        <taxon>Dikarya</taxon>
        <taxon>Ascomycota</taxon>
        <taxon>Pezizomycotina</taxon>
        <taxon>Orbiliomycetes</taxon>
        <taxon>Orbiliales</taxon>
        <taxon>Orbiliaceae</taxon>
        <taxon>Orbilia</taxon>
    </lineage>
</organism>
<feature type="compositionally biased region" description="Basic and acidic residues" evidence="1">
    <location>
        <begin position="110"/>
        <end position="127"/>
    </location>
</feature>
<keyword evidence="3" id="KW-1185">Reference proteome</keyword>
<dbReference type="AlphaFoldDB" id="A0AAN8MRI9"/>
<protein>
    <submittedName>
        <fullName evidence="2">Uncharacterized protein</fullName>
    </submittedName>
</protein>